<sequence>MKEVDIDELSETIRRFSYIENKKKKREFSPNHFIVAFVSMFSGEFKNLNKREVGPLVVKQRKIVDYIINEITNKAAMSASDKKAIKFCIEISFAGLSRNALNRAKTLAISQKTTVNQIIDANEKERKNSEAQMLEHECVAISVDSTTKDDIEIFCVMMRVVRGRKCVGLPLLFRQYKKETTADTLAVWLVHKLYKLGVLCCRVVNITTD</sequence>
<feature type="non-terminal residue" evidence="1">
    <location>
        <position position="1"/>
    </location>
</feature>
<dbReference type="Proteomes" id="UP000014680">
    <property type="component" value="Unassembled WGS sequence"/>
</dbReference>
<keyword evidence="2" id="KW-1185">Reference proteome</keyword>
<name>A0A0A1UB19_ENTIV</name>
<organism evidence="1 2">
    <name type="scientific">Entamoeba invadens IP1</name>
    <dbReference type="NCBI Taxonomy" id="370355"/>
    <lineage>
        <taxon>Eukaryota</taxon>
        <taxon>Amoebozoa</taxon>
        <taxon>Evosea</taxon>
        <taxon>Archamoebae</taxon>
        <taxon>Mastigamoebida</taxon>
        <taxon>Entamoebidae</taxon>
        <taxon>Entamoeba</taxon>
    </lineage>
</organism>
<accession>A0A0A1UB19</accession>
<reference evidence="1 2" key="1">
    <citation type="submission" date="2012-10" db="EMBL/GenBank/DDBJ databases">
        <authorList>
            <person name="Zafar N."/>
            <person name="Inman J."/>
            <person name="Hall N."/>
            <person name="Lorenzi H."/>
            <person name="Caler E."/>
        </authorList>
    </citation>
    <scope>NUCLEOTIDE SEQUENCE [LARGE SCALE GENOMIC DNA]</scope>
    <source>
        <strain evidence="1 2">IP1</strain>
    </source>
</reference>
<gene>
    <name evidence="1" type="ORF">EIN_125550</name>
</gene>
<dbReference type="VEuPathDB" id="AmoebaDB:EIN_125550"/>
<evidence type="ECO:0000313" key="1">
    <source>
        <dbReference type="EMBL" id="ELP89381.1"/>
    </source>
</evidence>
<proteinExistence type="predicted"/>
<feature type="non-terminal residue" evidence="1">
    <location>
        <position position="209"/>
    </location>
</feature>
<dbReference type="GeneID" id="14888367"/>
<dbReference type="KEGG" id="eiv:EIN_125550"/>
<dbReference type="RefSeq" id="XP_004256152.1">
    <property type="nucleotide sequence ID" value="XM_004256104.1"/>
</dbReference>
<protein>
    <submittedName>
        <fullName evidence="1">Uncharacterized protein</fullName>
    </submittedName>
</protein>
<dbReference type="AlphaFoldDB" id="A0A0A1UB19"/>
<evidence type="ECO:0000313" key="2">
    <source>
        <dbReference type="Proteomes" id="UP000014680"/>
    </source>
</evidence>
<dbReference type="EMBL" id="KB206630">
    <property type="protein sequence ID" value="ELP89381.1"/>
    <property type="molecule type" value="Genomic_DNA"/>
</dbReference>